<evidence type="ECO:0000313" key="2">
    <source>
        <dbReference type="EMBL" id="ANN67407.1"/>
    </source>
</evidence>
<dbReference type="Proteomes" id="UP000092213">
    <property type="component" value="Chromosome"/>
</dbReference>
<reference evidence="4 5" key="1">
    <citation type="submission" date="2016-06" db="EMBL/GenBank/DDBJ databases">
        <title>Complete genome sequences of Bordetella bronchialis and Bordetella flabilis.</title>
        <authorList>
            <person name="LiPuma J.J."/>
            <person name="Spilker T."/>
        </authorList>
    </citation>
    <scope>NUCLEOTIDE SEQUENCE [LARGE SCALE GENOMIC DNA]</scope>
    <source>
        <strain evidence="3 5">AU17976</strain>
        <strain evidence="2 4">AU3182</strain>
    </source>
</reference>
<feature type="region of interest" description="Disordered" evidence="1">
    <location>
        <begin position="101"/>
        <end position="130"/>
    </location>
</feature>
<evidence type="ECO:0000256" key="1">
    <source>
        <dbReference type="SAM" id="MobiDB-lite"/>
    </source>
</evidence>
<protein>
    <submittedName>
        <fullName evidence="3">Uncharacterized protein</fullName>
    </submittedName>
</protein>
<dbReference type="AlphaFoldDB" id="A0A193FYN8"/>
<proteinExistence type="predicted"/>
<evidence type="ECO:0000313" key="3">
    <source>
        <dbReference type="EMBL" id="ANN72498.1"/>
    </source>
</evidence>
<sequence>MNPEVITDYQPADGKHPVVVEFHAVTVGLDEPVANEIVTLRFYTKDDQNLTKNWWHNPLPLQVYSDPGCTKVADLVTDGQGSVRAYIVCTTGGEEAYYVQGVPGGQRGDPQEVTNLQDDPKAPIHFTKPR</sequence>
<name>A0A193FYN8_9BORD</name>
<evidence type="ECO:0000313" key="4">
    <source>
        <dbReference type="Proteomes" id="UP000091897"/>
    </source>
</evidence>
<evidence type="ECO:0000313" key="5">
    <source>
        <dbReference type="Proteomes" id="UP000092213"/>
    </source>
</evidence>
<keyword evidence="4" id="KW-1185">Reference proteome</keyword>
<gene>
    <name evidence="2" type="ORF">BAU06_14865</name>
    <name evidence="3" type="ORF">BAU08_15110</name>
</gene>
<dbReference type="KEGG" id="bbro:BAU06_14865"/>
<dbReference type="STRING" id="463025.BAU08_15110"/>
<dbReference type="Proteomes" id="UP000091897">
    <property type="component" value="Chromosome"/>
</dbReference>
<accession>A0A193FYN8</accession>
<organism evidence="3 5">
    <name type="scientific">Bordetella bronchialis</name>
    <dbReference type="NCBI Taxonomy" id="463025"/>
    <lineage>
        <taxon>Bacteria</taxon>
        <taxon>Pseudomonadati</taxon>
        <taxon>Pseudomonadota</taxon>
        <taxon>Betaproteobacteria</taxon>
        <taxon>Burkholderiales</taxon>
        <taxon>Alcaligenaceae</taxon>
        <taxon>Bordetella</taxon>
    </lineage>
</organism>
<dbReference type="EMBL" id="CP016171">
    <property type="protein sequence ID" value="ANN72498.1"/>
    <property type="molecule type" value="Genomic_DNA"/>
</dbReference>
<dbReference type="EMBL" id="CP016170">
    <property type="protein sequence ID" value="ANN67407.1"/>
    <property type="molecule type" value="Genomic_DNA"/>
</dbReference>